<name>A0A0R2LEU7_9LACO</name>
<evidence type="ECO:0000313" key="1">
    <source>
        <dbReference type="EMBL" id="KRN98518.1"/>
    </source>
</evidence>
<gene>
    <name evidence="1" type="ORF">IV66_GL001849</name>
</gene>
<accession>A0A0R2LEU7</accession>
<dbReference type="OrthoDB" id="2327304at2"/>
<evidence type="ECO:0000313" key="2">
    <source>
        <dbReference type="Proteomes" id="UP000051886"/>
    </source>
</evidence>
<organism evidence="1 2">
    <name type="scientific">Ligilactobacillus pobuzihii</name>
    <dbReference type="NCBI Taxonomy" id="449659"/>
    <lineage>
        <taxon>Bacteria</taxon>
        <taxon>Bacillati</taxon>
        <taxon>Bacillota</taxon>
        <taxon>Bacilli</taxon>
        <taxon>Lactobacillales</taxon>
        <taxon>Lactobacillaceae</taxon>
        <taxon>Ligilactobacillus</taxon>
    </lineage>
</organism>
<dbReference type="Proteomes" id="UP000051886">
    <property type="component" value="Unassembled WGS sequence"/>
</dbReference>
<comment type="caution">
    <text evidence="1">The sequence shown here is derived from an EMBL/GenBank/DDBJ whole genome shotgun (WGS) entry which is preliminary data.</text>
</comment>
<sequence length="158" mass="18198">MGKQSDSTMLADRHTYSNPLFDPKALAKFVAADDDLKFADHSEEAIWLFPNGQLVQPKQKDDEQRTTYHYVIKYYFKYVGLKQVPGIEQSDKHTFNNLVTKGVGVVNLIPETWSALKGDQQDLTKTQRNFLLSQRYKIYSYVKNHTITSEYLTKIGAN</sequence>
<dbReference type="EMBL" id="JQCN01000045">
    <property type="protein sequence ID" value="KRN98518.1"/>
    <property type="molecule type" value="Genomic_DNA"/>
</dbReference>
<proteinExistence type="predicted"/>
<protein>
    <submittedName>
        <fullName evidence="1">Uncharacterized protein</fullName>
    </submittedName>
</protein>
<dbReference type="AlphaFoldDB" id="A0A0R2LEU7"/>
<dbReference type="STRING" id="449659.IV66_GL001849"/>
<keyword evidence="2" id="KW-1185">Reference proteome</keyword>
<dbReference type="PATRIC" id="fig|449659.4.peg.1896"/>
<reference evidence="1 2" key="1">
    <citation type="journal article" date="2015" name="Genome Announc.">
        <title>Expanding the biotechnology potential of lactobacilli through comparative genomics of 213 strains and associated genera.</title>
        <authorList>
            <person name="Sun Z."/>
            <person name="Harris H.M."/>
            <person name="McCann A."/>
            <person name="Guo C."/>
            <person name="Argimon S."/>
            <person name="Zhang W."/>
            <person name="Yang X."/>
            <person name="Jeffery I.B."/>
            <person name="Cooney J.C."/>
            <person name="Kagawa T.F."/>
            <person name="Liu W."/>
            <person name="Song Y."/>
            <person name="Salvetti E."/>
            <person name="Wrobel A."/>
            <person name="Rasinkangas P."/>
            <person name="Parkhill J."/>
            <person name="Rea M.C."/>
            <person name="O'Sullivan O."/>
            <person name="Ritari J."/>
            <person name="Douillard F.P."/>
            <person name="Paul Ross R."/>
            <person name="Yang R."/>
            <person name="Briner A.E."/>
            <person name="Felis G.E."/>
            <person name="de Vos W.M."/>
            <person name="Barrangou R."/>
            <person name="Klaenhammer T.R."/>
            <person name="Caufield P.W."/>
            <person name="Cui Y."/>
            <person name="Zhang H."/>
            <person name="O'Toole P.W."/>
        </authorList>
    </citation>
    <scope>NUCLEOTIDE SEQUENCE [LARGE SCALE GENOMIC DNA]</scope>
    <source>
        <strain evidence="1 2">NBRC 103219</strain>
    </source>
</reference>
<dbReference type="RefSeq" id="WP_017868412.1">
    <property type="nucleotide sequence ID" value="NZ_BJYB01000016.1"/>
</dbReference>